<feature type="transmembrane region" description="Helical" evidence="1">
    <location>
        <begin position="34"/>
        <end position="56"/>
    </location>
</feature>
<dbReference type="Proteomes" id="UP000072353">
    <property type="component" value="Unassembled WGS sequence"/>
</dbReference>
<proteinExistence type="predicted"/>
<dbReference type="Proteomes" id="UP000073485">
    <property type="component" value="Unassembled WGS sequence"/>
</dbReference>
<evidence type="ECO:0000313" key="7">
    <source>
        <dbReference type="Proteomes" id="UP000305785"/>
    </source>
</evidence>
<keyword evidence="1" id="KW-0472">Membrane</keyword>
<keyword evidence="1" id="KW-0812">Transmembrane</keyword>
<evidence type="ECO:0000313" key="2">
    <source>
        <dbReference type="EMBL" id="CYU48455.1"/>
    </source>
</evidence>
<name>A0A0Z8AX42_STRSU</name>
<evidence type="ECO:0000313" key="3">
    <source>
        <dbReference type="EMBL" id="CYX73177.1"/>
    </source>
</evidence>
<evidence type="ECO:0000313" key="6">
    <source>
        <dbReference type="Proteomes" id="UP000073485"/>
    </source>
</evidence>
<sequence>MYQLFRFLSLVFMGLANTILALLLFSHTILYTKFIAGTIVFSLSGLILAGFVYYSCGVLENIKLKVNALDEIYQGKVRYKDYLREKKEQSHA</sequence>
<keyword evidence="1" id="KW-1133">Transmembrane helix</keyword>
<dbReference type="Proteomes" id="UP000305785">
    <property type="component" value="Unassembled WGS sequence"/>
</dbReference>
<dbReference type="EMBL" id="SSXN01000002">
    <property type="protein sequence ID" value="TII06905.1"/>
    <property type="molecule type" value="Genomic_DNA"/>
</dbReference>
<reference evidence="4 7" key="2">
    <citation type="submission" date="2019-04" db="EMBL/GenBank/DDBJ databases">
        <title>Genome analysis of Streptococcus suis strain WUSS330.</title>
        <authorList>
            <person name="Chen H."/>
            <person name="Gao X."/>
            <person name="Wu Z."/>
        </authorList>
    </citation>
    <scope>NUCLEOTIDE SEQUENCE [LARGE SCALE GENOMIC DNA]</scope>
    <source>
        <strain evidence="4 7">WUSS330</strain>
    </source>
</reference>
<protein>
    <submittedName>
        <fullName evidence="4">Uncharacterized protein</fullName>
    </submittedName>
</protein>
<evidence type="ECO:0000313" key="4">
    <source>
        <dbReference type="EMBL" id="TII06905.1"/>
    </source>
</evidence>
<reference evidence="5 6" key="1">
    <citation type="submission" date="2016-02" db="EMBL/GenBank/DDBJ databases">
        <authorList>
            <consortium name="Pathogen Informatics"/>
        </authorList>
    </citation>
    <scope>NUCLEOTIDE SEQUENCE [LARGE SCALE GENOMIC DNA]</scope>
    <source>
        <strain evidence="2 6">LSS48</strain>
        <strain evidence="3 5">SS975</strain>
    </source>
</reference>
<accession>A0A0Z8AX42</accession>
<evidence type="ECO:0000256" key="1">
    <source>
        <dbReference type="SAM" id="Phobius"/>
    </source>
</evidence>
<organism evidence="4 7">
    <name type="scientific">Streptococcus suis</name>
    <dbReference type="NCBI Taxonomy" id="1307"/>
    <lineage>
        <taxon>Bacteria</taxon>
        <taxon>Bacillati</taxon>
        <taxon>Bacillota</taxon>
        <taxon>Bacilli</taxon>
        <taxon>Lactobacillales</taxon>
        <taxon>Streptococcaceae</taxon>
        <taxon>Streptococcus</taxon>
    </lineage>
</organism>
<feature type="transmembrane region" description="Helical" evidence="1">
    <location>
        <begin position="7"/>
        <end position="28"/>
    </location>
</feature>
<gene>
    <name evidence="2" type="ORF">ERS132410_00314</name>
    <name evidence="3" type="ORF">ERS132521_01717</name>
    <name evidence="4" type="ORF">FAJ36_03135</name>
</gene>
<evidence type="ECO:0000313" key="5">
    <source>
        <dbReference type="Proteomes" id="UP000072353"/>
    </source>
</evidence>
<dbReference type="EMBL" id="FIGO01000002">
    <property type="protein sequence ID" value="CYU48455.1"/>
    <property type="molecule type" value="Genomic_DNA"/>
</dbReference>
<dbReference type="EMBL" id="FILL01000016">
    <property type="protein sequence ID" value="CYX73177.1"/>
    <property type="molecule type" value="Genomic_DNA"/>
</dbReference>
<dbReference type="AlphaFoldDB" id="A0A0Z8AX42"/>
<dbReference type="RefSeq" id="WP_044680209.1">
    <property type="nucleotide sequence ID" value="NZ_CECY01000013.1"/>
</dbReference>